<sequence>MTRLNAYIFIYAFVIQNKNFAWISRVSEILRCRYIHKVKYLLYNNFEFLAIDNKFAVIDNQTVITGSHNWSEAGNHGNDETLVIIENPEVAAHYQREFNRLYATVKPGLPSTIQAKIDVQIKQCPQIKTPSSLPDLTNQKINLNTATQQELETLPGVGKKLAQRIIIARQQQKFTSLQDLEKVPGISAKMVEKWQVSVTW</sequence>
<dbReference type="GO" id="GO:0016891">
    <property type="term" value="F:RNA endonuclease activity producing 5'-phosphomonoesters, hydrolytic mechanism"/>
    <property type="evidence" value="ECO:0007669"/>
    <property type="project" value="TreeGrafter"/>
</dbReference>
<keyword evidence="6" id="KW-0443">Lipid metabolism</keyword>
<feature type="domain" description="Phospholipase D-like" evidence="7">
    <location>
        <begin position="35"/>
        <end position="101"/>
    </location>
</feature>
<comment type="caution">
    <text evidence="8">The sequence shown here is derived from an EMBL/GenBank/DDBJ whole genome shotgun (WGS) entry which is preliminary data.</text>
</comment>
<dbReference type="GO" id="GO:0016042">
    <property type="term" value="P:lipid catabolic process"/>
    <property type="evidence" value="ECO:0007669"/>
    <property type="project" value="UniProtKB-KW"/>
</dbReference>
<evidence type="ECO:0000256" key="5">
    <source>
        <dbReference type="ARBA" id="ARBA00022963"/>
    </source>
</evidence>
<evidence type="ECO:0000256" key="2">
    <source>
        <dbReference type="ARBA" id="ARBA00008664"/>
    </source>
</evidence>
<dbReference type="Pfam" id="PF13091">
    <property type="entry name" value="PLDc_2"/>
    <property type="match status" value="1"/>
</dbReference>
<evidence type="ECO:0000313" key="8">
    <source>
        <dbReference type="EMBL" id="MBD2296731.1"/>
    </source>
</evidence>
<dbReference type="SUPFAM" id="SSF56024">
    <property type="entry name" value="Phospholipase D/nuclease"/>
    <property type="match status" value="1"/>
</dbReference>
<proteinExistence type="inferred from homology"/>
<name>A0A926WL97_9NOST</name>
<dbReference type="EMBL" id="JACJQU010000029">
    <property type="protein sequence ID" value="MBD2296731.1"/>
    <property type="molecule type" value="Genomic_DNA"/>
</dbReference>
<dbReference type="Proteomes" id="UP000662185">
    <property type="component" value="Unassembled WGS sequence"/>
</dbReference>
<dbReference type="GO" id="GO:0004630">
    <property type="term" value="F:phospholipase D activity"/>
    <property type="evidence" value="ECO:0007669"/>
    <property type="project" value="UniProtKB-EC"/>
</dbReference>
<dbReference type="InterPro" id="IPR025202">
    <property type="entry name" value="PLD-like_dom"/>
</dbReference>
<keyword evidence="4" id="KW-0378">Hydrolase</keyword>
<evidence type="ECO:0000256" key="4">
    <source>
        <dbReference type="ARBA" id="ARBA00022801"/>
    </source>
</evidence>
<evidence type="ECO:0000259" key="7">
    <source>
        <dbReference type="Pfam" id="PF13091"/>
    </source>
</evidence>
<dbReference type="PANTHER" id="PTHR43856:SF1">
    <property type="entry name" value="MITOCHONDRIAL CARDIOLIPIN HYDROLASE"/>
    <property type="match status" value="1"/>
</dbReference>
<dbReference type="SUPFAM" id="SSF47781">
    <property type="entry name" value="RuvA domain 2-like"/>
    <property type="match status" value="1"/>
</dbReference>
<reference evidence="9" key="1">
    <citation type="journal article" date="2020" name="ISME J.">
        <title>Comparative genomics reveals insights into cyanobacterial evolution and habitat adaptation.</title>
        <authorList>
            <person name="Chen M.Y."/>
            <person name="Teng W.K."/>
            <person name="Zhao L."/>
            <person name="Hu C.X."/>
            <person name="Zhou Y.K."/>
            <person name="Han B.P."/>
            <person name="Song L.R."/>
            <person name="Shu W.S."/>
        </authorList>
    </citation>
    <scope>NUCLEOTIDE SEQUENCE [LARGE SCALE GENOMIC DNA]</scope>
    <source>
        <strain evidence="9">FACHB-251</strain>
    </source>
</reference>
<gene>
    <name evidence="8" type="ORF">H6G06_25420</name>
</gene>
<dbReference type="Pfam" id="PF12836">
    <property type="entry name" value="HHH_3"/>
    <property type="match status" value="1"/>
</dbReference>
<evidence type="ECO:0000256" key="6">
    <source>
        <dbReference type="ARBA" id="ARBA00023098"/>
    </source>
</evidence>
<keyword evidence="9" id="KW-1185">Reference proteome</keyword>
<comment type="catalytic activity">
    <reaction evidence="1">
        <text>a 1,2-diacyl-sn-glycero-3-phosphocholine + H2O = a 1,2-diacyl-sn-glycero-3-phosphate + choline + H(+)</text>
        <dbReference type="Rhea" id="RHEA:14445"/>
        <dbReference type="ChEBI" id="CHEBI:15354"/>
        <dbReference type="ChEBI" id="CHEBI:15377"/>
        <dbReference type="ChEBI" id="CHEBI:15378"/>
        <dbReference type="ChEBI" id="CHEBI:57643"/>
        <dbReference type="ChEBI" id="CHEBI:58608"/>
        <dbReference type="EC" id="3.1.4.4"/>
    </reaction>
</comment>
<dbReference type="InterPro" id="IPR051406">
    <property type="entry name" value="PLD_domain"/>
</dbReference>
<dbReference type="Gene3D" id="1.10.150.320">
    <property type="entry name" value="Photosystem II 12 kDa extrinsic protein"/>
    <property type="match status" value="1"/>
</dbReference>
<dbReference type="PANTHER" id="PTHR43856">
    <property type="entry name" value="CARDIOLIPIN HYDROLASE"/>
    <property type="match status" value="1"/>
</dbReference>
<dbReference type="InterPro" id="IPR010994">
    <property type="entry name" value="RuvA_2-like"/>
</dbReference>
<comment type="similarity">
    <text evidence="2">Belongs to the phospholipase D family.</text>
</comment>
<evidence type="ECO:0000256" key="1">
    <source>
        <dbReference type="ARBA" id="ARBA00000798"/>
    </source>
</evidence>
<accession>A0A926WL97</accession>
<evidence type="ECO:0000313" key="9">
    <source>
        <dbReference type="Proteomes" id="UP000662185"/>
    </source>
</evidence>
<keyword evidence="5" id="KW-0442">Lipid degradation</keyword>
<dbReference type="Gene3D" id="3.30.870.10">
    <property type="entry name" value="Endonuclease Chain A"/>
    <property type="match status" value="1"/>
</dbReference>
<dbReference type="EC" id="3.1.4.4" evidence="3"/>
<organism evidence="8 9">
    <name type="scientific">Anabaena sphaerica FACHB-251</name>
    <dbReference type="NCBI Taxonomy" id="2692883"/>
    <lineage>
        <taxon>Bacteria</taxon>
        <taxon>Bacillati</taxon>
        <taxon>Cyanobacteriota</taxon>
        <taxon>Cyanophyceae</taxon>
        <taxon>Nostocales</taxon>
        <taxon>Nostocaceae</taxon>
        <taxon>Anabaena</taxon>
    </lineage>
</organism>
<evidence type="ECO:0000256" key="3">
    <source>
        <dbReference type="ARBA" id="ARBA00012027"/>
    </source>
</evidence>
<dbReference type="AlphaFoldDB" id="A0A926WL97"/>
<protein>
    <recommendedName>
        <fullName evidence="3">phospholipase D</fullName>
        <ecNumber evidence="3">3.1.4.4</ecNumber>
    </recommendedName>
</protein>